<dbReference type="InterPro" id="IPR026444">
    <property type="entry name" value="Secre_tail"/>
</dbReference>
<evidence type="ECO:0000259" key="2">
    <source>
        <dbReference type="Pfam" id="PF18962"/>
    </source>
</evidence>
<reference evidence="3 4" key="1">
    <citation type="submission" date="2019-07" db="EMBL/GenBank/DDBJ databases">
        <title>Genomic Encyclopedia of Archaeal and Bacterial Type Strains, Phase II (KMG-II): from individual species to whole genera.</title>
        <authorList>
            <person name="Goeker M."/>
        </authorList>
    </citation>
    <scope>NUCLEOTIDE SEQUENCE [LARGE SCALE GENOMIC DNA]</scope>
    <source>
        <strain evidence="3 4">DSM 17527</strain>
    </source>
</reference>
<keyword evidence="4" id="KW-1185">Reference proteome</keyword>
<keyword evidence="1" id="KW-0732">Signal</keyword>
<dbReference type="RefSeq" id="WP_148781193.1">
    <property type="nucleotide sequence ID" value="NZ_VNHU01000001.1"/>
</dbReference>
<name>A0A5S5CGN2_9FLAO</name>
<dbReference type="AlphaFoldDB" id="A0A5S5CGN2"/>
<gene>
    <name evidence="3" type="ORF">BD809_101323</name>
</gene>
<dbReference type="Proteomes" id="UP000324376">
    <property type="component" value="Unassembled WGS sequence"/>
</dbReference>
<organism evidence="3 4">
    <name type="scientific">Aquimarina intermedia</name>
    <dbReference type="NCBI Taxonomy" id="350814"/>
    <lineage>
        <taxon>Bacteria</taxon>
        <taxon>Pseudomonadati</taxon>
        <taxon>Bacteroidota</taxon>
        <taxon>Flavobacteriia</taxon>
        <taxon>Flavobacteriales</taxon>
        <taxon>Flavobacteriaceae</taxon>
        <taxon>Aquimarina</taxon>
    </lineage>
</organism>
<evidence type="ECO:0000313" key="3">
    <source>
        <dbReference type="EMBL" id="TYP77173.1"/>
    </source>
</evidence>
<sequence length="114" mass="12513">MKKIYSLILLMLIISLSFTYGGKAQSDSAIAEARAAQVIDGLRIYPNPATGNILNISSDRALTKTVTIYNVLGAKVLFKVLIGRELDISSLNSGVYIIQIKEEKKTATRKLVIR</sequence>
<proteinExistence type="predicted"/>
<accession>A0A5S5CGN2</accession>
<comment type="caution">
    <text evidence="3">The sequence shown here is derived from an EMBL/GenBank/DDBJ whole genome shotgun (WGS) entry which is preliminary data.</text>
</comment>
<evidence type="ECO:0000256" key="1">
    <source>
        <dbReference type="ARBA" id="ARBA00022729"/>
    </source>
</evidence>
<dbReference type="OrthoDB" id="862563at2"/>
<dbReference type="Pfam" id="PF18962">
    <property type="entry name" value="Por_Secre_tail"/>
    <property type="match status" value="1"/>
</dbReference>
<dbReference type="NCBIfam" id="TIGR04183">
    <property type="entry name" value="Por_Secre_tail"/>
    <property type="match status" value="1"/>
</dbReference>
<dbReference type="EMBL" id="VNHU01000001">
    <property type="protein sequence ID" value="TYP77173.1"/>
    <property type="molecule type" value="Genomic_DNA"/>
</dbReference>
<evidence type="ECO:0000313" key="4">
    <source>
        <dbReference type="Proteomes" id="UP000324376"/>
    </source>
</evidence>
<protein>
    <submittedName>
        <fullName evidence="3">Putative secreted protein (Por secretion system target)</fullName>
    </submittedName>
</protein>
<feature type="domain" description="Secretion system C-terminal sorting" evidence="2">
    <location>
        <begin position="44"/>
        <end position="113"/>
    </location>
</feature>